<dbReference type="AlphaFoldDB" id="A0A9D5UDV2"/>
<reference evidence="1 2" key="1">
    <citation type="submission" date="2020-08" db="EMBL/GenBank/DDBJ databases">
        <title>A Genomic Blueprint of the Chicken Gut Microbiome.</title>
        <authorList>
            <person name="Gilroy R."/>
            <person name="Ravi A."/>
            <person name="Getino M."/>
            <person name="Pursley I."/>
            <person name="Horton D.L."/>
            <person name="Alikhan N.-F."/>
            <person name="Baker D."/>
            <person name="Gharbi K."/>
            <person name="Hall N."/>
            <person name="Watson M."/>
            <person name="Adriaenssens E.M."/>
            <person name="Foster-Nyarko E."/>
            <person name="Jarju S."/>
            <person name="Secka A."/>
            <person name="Antonio M."/>
            <person name="Oren A."/>
            <person name="Chaudhuri R."/>
            <person name="La Ragione R.M."/>
            <person name="Hildebrand F."/>
            <person name="Pallen M.J."/>
        </authorList>
    </citation>
    <scope>NUCLEOTIDE SEQUENCE [LARGE SCALE GENOMIC DNA]</scope>
    <source>
        <strain evidence="1 2">Sa1BUA8</strain>
    </source>
</reference>
<evidence type="ECO:0000313" key="1">
    <source>
        <dbReference type="EMBL" id="MBE7701241.1"/>
    </source>
</evidence>
<organism evidence="1 2">
    <name type="scientific">Oerskovia douganii</name>
    <dbReference type="NCBI Taxonomy" id="2762210"/>
    <lineage>
        <taxon>Bacteria</taxon>
        <taxon>Bacillati</taxon>
        <taxon>Actinomycetota</taxon>
        <taxon>Actinomycetes</taxon>
        <taxon>Micrococcales</taxon>
        <taxon>Cellulomonadaceae</taxon>
        <taxon>Oerskovia</taxon>
    </lineage>
</organism>
<dbReference type="Proteomes" id="UP000822993">
    <property type="component" value="Unassembled WGS sequence"/>
</dbReference>
<dbReference type="EMBL" id="JACSPN010000017">
    <property type="protein sequence ID" value="MBE7701241.1"/>
    <property type="molecule type" value="Genomic_DNA"/>
</dbReference>
<accession>A0A9D5UDV2</accession>
<comment type="caution">
    <text evidence="1">The sequence shown here is derived from an EMBL/GenBank/DDBJ whole genome shotgun (WGS) entry which is preliminary data.</text>
</comment>
<dbReference type="RefSeq" id="WP_193720501.1">
    <property type="nucleotide sequence ID" value="NZ_JACSPN010000017.1"/>
</dbReference>
<evidence type="ECO:0000313" key="2">
    <source>
        <dbReference type="Proteomes" id="UP000822993"/>
    </source>
</evidence>
<sequence length="271" mass="29391">MTNQECALNCGRQVPDSSYICPPCGTTTTRLLQSVQDELIEGPPRRVIPGLATDLDTAITRETNFGTGGSASGETPVLFNTSASEARTVLLSALATWTALIAEQRGLPHPAYLLRDLAAFLEHQVTWLRAQAAGAEALDEITAALRNATRVIDRPADRKYAGPCTTPDCDGEFIAYDQARLAHCRDCTATVELTARQDELLERANDMLLTAPQLEKALGGLGTEVRAKRIHEWCARDRLTNRGTPDRPMYRVGDVRHLAALAAARKGKAVA</sequence>
<keyword evidence="2" id="KW-1185">Reference proteome</keyword>
<proteinExistence type="predicted"/>
<name>A0A9D5UDV2_9CELL</name>
<gene>
    <name evidence="1" type="ORF">H9623_13140</name>
</gene>
<protein>
    <submittedName>
        <fullName evidence="1">Uncharacterized protein</fullName>
    </submittedName>
</protein>